<name>A0A9D0YTK2_9FIRM</name>
<dbReference type="EMBL" id="DVFO01000095">
    <property type="protein sequence ID" value="HIQ61673.1"/>
    <property type="molecule type" value="Genomic_DNA"/>
</dbReference>
<dbReference type="InterPro" id="IPR022765">
    <property type="entry name" value="Dna2/Cas4_DUF83"/>
</dbReference>
<organism evidence="15 16">
    <name type="scientific">Candidatus Enterenecus faecium</name>
    <dbReference type="NCBI Taxonomy" id="2840780"/>
    <lineage>
        <taxon>Bacteria</taxon>
        <taxon>Bacillati</taxon>
        <taxon>Bacillota</taxon>
        <taxon>Clostridia</taxon>
        <taxon>Eubacteriales</taxon>
        <taxon>Candidatus Enterenecus</taxon>
    </lineage>
</organism>
<evidence type="ECO:0000256" key="12">
    <source>
        <dbReference type="ARBA" id="ARBA00023211"/>
    </source>
</evidence>
<comment type="cofactor">
    <cofactor evidence="13">
        <name>Mg(2+)</name>
        <dbReference type="ChEBI" id="CHEBI:18420"/>
    </cofactor>
    <cofactor evidence="13">
        <name>Mn(2+)</name>
        <dbReference type="ChEBI" id="CHEBI:29035"/>
    </cofactor>
    <text evidence="13">Mg(2+) or Mn(2+) required for ssDNA cleavage activity.</text>
</comment>
<dbReference type="Gene3D" id="3.90.320.10">
    <property type="match status" value="1"/>
</dbReference>
<dbReference type="AlphaFoldDB" id="A0A9D0YTK2"/>
<keyword evidence="9 13" id="KW-0408">Iron</keyword>
<evidence type="ECO:0000313" key="16">
    <source>
        <dbReference type="Proteomes" id="UP000886879"/>
    </source>
</evidence>
<dbReference type="PANTHER" id="PTHR36531:SF6">
    <property type="entry name" value="DNA REPLICATION ATP-DEPENDENT HELICASE_NUCLEASE DNA2"/>
    <property type="match status" value="1"/>
</dbReference>
<evidence type="ECO:0000256" key="2">
    <source>
        <dbReference type="ARBA" id="ARBA00009189"/>
    </source>
</evidence>
<evidence type="ECO:0000256" key="11">
    <source>
        <dbReference type="ARBA" id="ARBA00023118"/>
    </source>
</evidence>
<keyword evidence="12 13" id="KW-0464">Manganese</keyword>
<evidence type="ECO:0000256" key="4">
    <source>
        <dbReference type="ARBA" id="ARBA00020049"/>
    </source>
</evidence>
<accession>A0A9D0YTK2</accession>
<keyword evidence="7 13" id="KW-0378">Hydrolase</keyword>
<evidence type="ECO:0000256" key="1">
    <source>
        <dbReference type="ARBA" id="ARBA00001966"/>
    </source>
</evidence>
<sequence>MNDTATLQLSGLQHFAFCRRQWALIHIEQLWRENLRTVEGQLLHHRAHDESQRERRGNLLILRGLAIQSSTLGVSGVCDVVEFHASPQGVPIHGEDGLWLPYPIEYKRGKPKTNQADELQLCAQAMCLEEMLCCSIQEGALFYGETKRRTVVSFDSALREQVVSLLQEMHQLYRRGYTPKCKPTKSCNACSLKELCLPKLMKKQNVSAYLRSAMEEDVP</sequence>
<evidence type="ECO:0000256" key="9">
    <source>
        <dbReference type="ARBA" id="ARBA00023004"/>
    </source>
</evidence>
<reference evidence="15" key="1">
    <citation type="submission" date="2020-10" db="EMBL/GenBank/DDBJ databases">
        <authorList>
            <person name="Gilroy R."/>
        </authorList>
    </citation>
    <scope>NUCLEOTIDE SEQUENCE</scope>
    <source>
        <strain evidence="15">ChiGjej2B2-12916</strain>
    </source>
</reference>
<dbReference type="EC" id="3.1.12.1" evidence="3 13"/>
<evidence type="ECO:0000259" key="14">
    <source>
        <dbReference type="Pfam" id="PF01930"/>
    </source>
</evidence>
<comment type="cofactor">
    <cofactor evidence="1">
        <name>[4Fe-4S] cluster</name>
        <dbReference type="ChEBI" id="CHEBI:49883"/>
    </cofactor>
</comment>
<dbReference type="GO" id="GO:0051536">
    <property type="term" value="F:iron-sulfur cluster binding"/>
    <property type="evidence" value="ECO:0007669"/>
    <property type="project" value="UniProtKB-KW"/>
</dbReference>
<evidence type="ECO:0000256" key="7">
    <source>
        <dbReference type="ARBA" id="ARBA00022801"/>
    </source>
</evidence>
<dbReference type="InterPro" id="IPR051827">
    <property type="entry name" value="Cas4_exonuclease"/>
</dbReference>
<dbReference type="GO" id="GO:0051607">
    <property type="term" value="P:defense response to virus"/>
    <property type="evidence" value="ECO:0007669"/>
    <property type="project" value="UniProtKB-KW"/>
</dbReference>
<comment type="function">
    <text evidence="13">CRISPR (clustered regularly interspaced short palindromic repeat) is an adaptive immune system that provides protection against mobile genetic elements (viruses, transposable elements and conjugative plasmids). CRISPR clusters contain sequences complementary to antecedent mobile elements and target invading nucleic acids. CRISPR clusters are transcribed and processed into CRISPR RNA (crRNA).</text>
</comment>
<dbReference type="PANTHER" id="PTHR36531">
    <property type="entry name" value="CRISPR-ASSOCIATED EXONUCLEASE CAS4"/>
    <property type="match status" value="1"/>
</dbReference>
<comment type="cofactor">
    <cofactor evidence="13">
        <name>iron-sulfur cluster</name>
        <dbReference type="ChEBI" id="CHEBI:30408"/>
    </cofactor>
</comment>
<keyword evidence="8 13" id="KW-0269">Exonuclease</keyword>
<dbReference type="Pfam" id="PF01930">
    <property type="entry name" value="Cas_Cas4"/>
    <property type="match status" value="1"/>
</dbReference>
<comment type="similarity">
    <text evidence="2 13">Belongs to the CRISPR-associated exonuclease Cas4 family.</text>
</comment>
<evidence type="ECO:0000256" key="3">
    <source>
        <dbReference type="ARBA" id="ARBA00012768"/>
    </source>
</evidence>
<evidence type="ECO:0000256" key="8">
    <source>
        <dbReference type="ARBA" id="ARBA00022839"/>
    </source>
</evidence>
<proteinExistence type="inferred from homology"/>
<dbReference type="InterPro" id="IPR013343">
    <property type="entry name" value="CRISPR-assoc_prot_Cas4"/>
</dbReference>
<dbReference type="InterPro" id="IPR011604">
    <property type="entry name" value="PDDEXK-like_dom_sf"/>
</dbReference>
<keyword evidence="5 13" id="KW-0540">Nuclease</keyword>
<keyword evidence="6 13" id="KW-0479">Metal-binding</keyword>
<evidence type="ECO:0000256" key="13">
    <source>
        <dbReference type="RuleBase" id="RU365022"/>
    </source>
</evidence>
<evidence type="ECO:0000256" key="6">
    <source>
        <dbReference type="ARBA" id="ARBA00022723"/>
    </source>
</evidence>
<dbReference type="GO" id="GO:0004527">
    <property type="term" value="F:exonuclease activity"/>
    <property type="evidence" value="ECO:0007669"/>
    <property type="project" value="UniProtKB-KW"/>
</dbReference>
<protein>
    <recommendedName>
        <fullName evidence="4 13">CRISPR-associated exonuclease Cas4</fullName>
        <ecNumber evidence="3 13">3.1.12.1</ecNumber>
    </recommendedName>
</protein>
<gene>
    <name evidence="15" type="primary">cas4</name>
    <name evidence="15" type="ORF">IAD31_08805</name>
</gene>
<evidence type="ECO:0000256" key="5">
    <source>
        <dbReference type="ARBA" id="ARBA00022722"/>
    </source>
</evidence>
<comment type="caution">
    <text evidence="15">The sequence shown here is derived from an EMBL/GenBank/DDBJ whole genome shotgun (WGS) entry which is preliminary data.</text>
</comment>
<feature type="domain" description="DUF83" evidence="14">
    <location>
        <begin position="10"/>
        <end position="197"/>
    </location>
</feature>
<evidence type="ECO:0000313" key="15">
    <source>
        <dbReference type="EMBL" id="HIQ61673.1"/>
    </source>
</evidence>
<evidence type="ECO:0000256" key="10">
    <source>
        <dbReference type="ARBA" id="ARBA00023014"/>
    </source>
</evidence>
<dbReference type="NCBIfam" id="TIGR00372">
    <property type="entry name" value="cas4"/>
    <property type="match status" value="1"/>
</dbReference>
<reference evidence="15" key="2">
    <citation type="journal article" date="2021" name="PeerJ">
        <title>Extensive microbial diversity within the chicken gut microbiome revealed by metagenomics and culture.</title>
        <authorList>
            <person name="Gilroy R."/>
            <person name="Ravi A."/>
            <person name="Getino M."/>
            <person name="Pursley I."/>
            <person name="Horton D.L."/>
            <person name="Alikhan N.F."/>
            <person name="Baker D."/>
            <person name="Gharbi K."/>
            <person name="Hall N."/>
            <person name="Watson M."/>
            <person name="Adriaenssens E.M."/>
            <person name="Foster-Nyarko E."/>
            <person name="Jarju S."/>
            <person name="Secka A."/>
            <person name="Antonio M."/>
            <person name="Oren A."/>
            <person name="Chaudhuri R.R."/>
            <person name="La Ragione R."/>
            <person name="Hildebrand F."/>
            <person name="Pallen M.J."/>
        </authorList>
    </citation>
    <scope>NUCLEOTIDE SEQUENCE</scope>
    <source>
        <strain evidence="15">ChiGjej2B2-12916</strain>
    </source>
</reference>
<keyword evidence="11 13" id="KW-0051">Antiviral defense</keyword>
<keyword evidence="10 13" id="KW-0411">Iron-sulfur</keyword>
<dbReference type="Proteomes" id="UP000886879">
    <property type="component" value="Unassembled WGS sequence"/>
</dbReference>
<dbReference type="GO" id="GO:0046872">
    <property type="term" value="F:metal ion binding"/>
    <property type="evidence" value="ECO:0007669"/>
    <property type="project" value="UniProtKB-KW"/>
</dbReference>